<feature type="region of interest" description="Disordered" evidence="5">
    <location>
        <begin position="694"/>
        <end position="714"/>
    </location>
</feature>
<dbReference type="Proteomes" id="UP000693981">
    <property type="component" value="Unassembled WGS sequence"/>
</dbReference>
<organism evidence="8 9">
    <name type="scientific">Phytophthora boehmeriae</name>
    <dbReference type="NCBI Taxonomy" id="109152"/>
    <lineage>
        <taxon>Eukaryota</taxon>
        <taxon>Sar</taxon>
        <taxon>Stramenopiles</taxon>
        <taxon>Oomycota</taxon>
        <taxon>Peronosporomycetes</taxon>
        <taxon>Peronosporales</taxon>
        <taxon>Peronosporaceae</taxon>
        <taxon>Phytophthora</taxon>
    </lineage>
</organism>
<dbReference type="InterPro" id="IPR001005">
    <property type="entry name" value="SANT/Myb"/>
</dbReference>
<feature type="region of interest" description="Disordered" evidence="5">
    <location>
        <begin position="809"/>
        <end position="848"/>
    </location>
</feature>
<feature type="region of interest" description="Disordered" evidence="5">
    <location>
        <begin position="197"/>
        <end position="221"/>
    </location>
</feature>
<protein>
    <recommendedName>
        <fullName evidence="10">Myb-like DNA-binding protein</fullName>
    </recommendedName>
</protein>
<feature type="domain" description="Myb-like" evidence="6">
    <location>
        <begin position="143"/>
        <end position="193"/>
    </location>
</feature>
<feature type="domain" description="HTH myb-type" evidence="7">
    <location>
        <begin position="630"/>
        <end position="684"/>
    </location>
</feature>
<dbReference type="OrthoDB" id="2143914at2759"/>
<dbReference type="FunFam" id="1.10.10.60:FF:000016">
    <property type="entry name" value="Transcriptional activator Myb isoform A"/>
    <property type="match status" value="1"/>
</dbReference>
<dbReference type="InterPro" id="IPR017930">
    <property type="entry name" value="Myb_dom"/>
</dbReference>
<dbReference type="GO" id="GO:0000978">
    <property type="term" value="F:RNA polymerase II cis-regulatory region sequence-specific DNA binding"/>
    <property type="evidence" value="ECO:0007669"/>
    <property type="project" value="TreeGrafter"/>
</dbReference>
<keyword evidence="3" id="KW-0804">Transcription</keyword>
<evidence type="ECO:0000259" key="6">
    <source>
        <dbReference type="PROSITE" id="PS50090"/>
    </source>
</evidence>
<feature type="domain" description="HTH myb-type" evidence="7">
    <location>
        <begin position="583"/>
        <end position="629"/>
    </location>
</feature>
<evidence type="ECO:0000313" key="9">
    <source>
        <dbReference type="Proteomes" id="UP000693981"/>
    </source>
</evidence>
<dbReference type="SMART" id="SM00717">
    <property type="entry name" value="SANT"/>
    <property type="match status" value="6"/>
</dbReference>
<evidence type="ECO:0000313" key="8">
    <source>
        <dbReference type="EMBL" id="KAG7398798.1"/>
    </source>
</evidence>
<evidence type="ECO:0000256" key="1">
    <source>
        <dbReference type="ARBA" id="ARBA00023015"/>
    </source>
</evidence>
<feature type="domain" description="HTH myb-type" evidence="7">
    <location>
        <begin position="96"/>
        <end position="142"/>
    </location>
</feature>
<feature type="domain" description="Myb-like" evidence="6">
    <location>
        <begin position="630"/>
        <end position="680"/>
    </location>
</feature>
<keyword evidence="2" id="KW-0238">DNA-binding</keyword>
<feature type="domain" description="Myb-like" evidence="6">
    <location>
        <begin position="579"/>
        <end position="629"/>
    </location>
</feature>
<reference evidence="8" key="1">
    <citation type="submission" date="2021-02" db="EMBL/GenBank/DDBJ databases">
        <authorList>
            <person name="Palmer J.M."/>
        </authorList>
    </citation>
    <scope>NUCLEOTIDE SEQUENCE</scope>
    <source>
        <strain evidence="8">SCRP23</strain>
    </source>
</reference>
<comment type="caution">
    <text evidence="8">The sequence shown here is derived from an EMBL/GenBank/DDBJ whole genome shotgun (WGS) entry which is preliminary data.</text>
</comment>
<evidence type="ECO:0000256" key="4">
    <source>
        <dbReference type="ARBA" id="ARBA00023242"/>
    </source>
</evidence>
<feature type="domain" description="HTH myb-type" evidence="7">
    <location>
        <begin position="534"/>
        <end position="582"/>
    </location>
</feature>
<dbReference type="PROSITE" id="PS50090">
    <property type="entry name" value="MYB_LIKE"/>
    <property type="match status" value="6"/>
</dbReference>
<dbReference type="PANTHER" id="PTHR46621:SF1">
    <property type="entry name" value="SNRNA-ACTIVATING PROTEIN COMPLEX SUBUNIT 4"/>
    <property type="match status" value="1"/>
</dbReference>
<dbReference type="InterPro" id="IPR051575">
    <property type="entry name" value="Myb-like_DNA-bd"/>
</dbReference>
<dbReference type="Pfam" id="PF00249">
    <property type="entry name" value="Myb_DNA-binding"/>
    <property type="match status" value="2"/>
</dbReference>
<feature type="domain" description="HTH myb-type" evidence="7">
    <location>
        <begin position="40"/>
        <end position="95"/>
    </location>
</feature>
<dbReference type="GO" id="GO:0042795">
    <property type="term" value="P:snRNA transcription by RNA polymerase II"/>
    <property type="evidence" value="ECO:0007669"/>
    <property type="project" value="TreeGrafter"/>
</dbReference>
<dbReference type="GO" id="GO:0019185">
    <property type="term" value="C:snRNA-activating protein complex"/>
    <property type="evidence" value="ECO:0007669"/>
    <property type="project" value="TreeGrafter"/>
</dbReference>
<name>A0A8T1X2Z3_9STRA</name>
<accession>A0A8T1X2Z3</accession>
<evidence type="ECO:0000259" key="7">
    <source>
        <dbReference type="PROSITE" id="PS51294"/>
    </source>
</evidence>
<dbReference type="GO" id="GO:0001006">
    <property type="term" value="F:RNA polymerase III type 3 promoter sequence-specific DNA binding"/>
    <property type="evidence" value="ECO:0007669"/>
    <property type="project" value="TreeGrafter"/>
</dbReference>
<keyword evidence="4" id="KW-0539">Nucleus</keyword>
<gene>
    <name evidence="8" type="ORF">PHYBOEH_010430</name>
</gene>
<dbReference type="Pfam" id="PF13921">
    <property type="entry name" value="Myb_DNA-bind_6"/>
    <property type="match status" value="2"/>
</dbReference>
<evidence type="ECO:0000256" key="5">
    <source>
        <dbReference type="SAM" id="MobiDB-lite"/>
    </source>
</evidence>
<evidence type="ECO:0000256" key="2">
    <source>
        <dbReference type="ARBA" id="ARBA00023125"/>
    </source>
</evidence>
<proteinExistence type="predicted"/>
<feature type="domain" description="Myb-like" evidence="6">
    <location>
        <begin position="527"/>
        <end position="578"/>
    </location>
</feature>
<feature type="domain" description="Myb-like" evidence="6">
    <location>
        <begin position="92"/>
        <end position="142"/>
    </location>
</feature>
<dbReference type="EMBL" id="JAGDFL010000071">
    <property type="protein sequence ID" value="KAG7398798.1"/>
    <property type="molecule type" value="Genomic_DNA"/>
</dbReference>
<dbReference type="PROSITE" id="PS51294">
    <property type="entry name" value="HTH_MYB"/>
    <property type="match status" value="6"/>
</dbReference>
<feature type="domain" description="Myb-like" evidence="6">
    <location>
        <begin position="40"/>
        <end position="91"/>
    </location>
</feature>
<evidence type="ECO:0000256" key="3">
    <source>
        <dbReference type="ARBA" id="ARBA00023163"/>
    </source>
</evidence>
<dbReference type="GO" id="GO:0042796">
    <property type="term" value="P:snRNA transcription by RNA polymerase III"/>
    <property type="evidence" value="ECO:0007669"/>
    <property type="project" value="TreeGrafter"/>
</dbReference>
<feature type="compositionally biased region" description="Basic and acidic residues" evidence="5">
    <location>
        <begin position="14"/>
        <end position="53"/>
    </location>
</feature>
<feature type="compositionally biased region" description="Polar residues" evidence="5">
    <location>
        <begin position="809"/>
        <end position="832"/>
    </location>
</feature>
<dbReference type="AlphaFoldDB" id="A0A8T1X2Z3"/>
<evidence type="ECO:0008006" key="10">
    <source>
        <dbReference type="Google" id="ProtNLM"/>
    </source>
</evidence>
<keyword evidence="1" id="KW-0805">Transcription regulation</keyword>
<keyword evidence="9" id="KW-1185">Reference proteome</keyword>
<dbReference type="PANTHER" id="PTHR46621">
    <property type="entry name" value="SNRNA-ACTIVATING PROTEIN COMPLEX SUBUNIT 4"/>
    <property type="match status" value="1"/>
</dbReference>
<sequence length="1003" mass="110820">MNLPPLQPSSGTCTRERDDVDESLLRSGHEVPSDAQKPRAEEEKGKRWTPEQDEALRKAVDEFGQRNWKAIASRVDGRNHAQCLQRWNKVLKPGLVKGHWSFEEDSTLEQMVLQGCHSWGEVAAHIPGRTAKQCRERWRNHLDPSINKSPFTQEEDQIIQEGFEKMGNRWTQIAELLPGRTEDAVKLRWKALNPNQKVKAKPGRPKLMPGMTVNKSRSMTPPTPDDIAATLTGPISLPPNMPYDHGYPAPIPYTDNRAPDAPVPMPPLHPPQMPIPVSHQHMPPMPPPQLPMPTGYPEPTVEPLGEAKAEDEMHDAAILKELLRSHSNSLLSFGSARGMSSFTDMSPEDLLASGELDEMFRATVSISKERGRSSSSMMDSLTSSFKNPESLQKAVQNLDHEDQHLFQGLIDSWRAQKSSGEAALQEDDAVANLPVDPNMYSSHSFETASGRNLTHSLDFEQARSMPRRNSNGISPDLADISNDIDDLMSSGLMRPIRKAESAVKRGRDAQVLDNQAEQTGEAQKKKNGGVVSKRWTPEQDEALKKAVAELGHRNWMAVAERVPGRDNAQCLQRWNKVLKPGLVKGPWSVEEDALLMELMLKGYDNWRQVSNSIPGRTAKQCRERWRNRLDPSINKSPFTEEEDEAIQQAYEKYGNRWTQIAELLPGRTEDAVKLRWKALNPNQKTYTKLGRPRLLQTDDAPPVSTSPVRPKMPYTASPAQGFKMEMPSPSAPISNNATTTTQVSLEPILDPLGDESDERMSEEDVMILNEFLRGHSTNSLGDGSFKSMLSASSFRDFSDDIDAAIQRMEAQSAQASGSVAHSSTEDSTTSKPLANPLGRPPHRTLKSMLSLGDTNSASLRSLTAEVEPDDSWINGGLTRRLSSLSVNGEGIYEQQLVGSDKLSSMDSFEQQLASLNDAGSLMSLPLDLTDSKADSAVAAATYDAVNGSSSEAPVASSSLQQLIAEDGIPVHGLATESKTMTAQDFYSKSVPHDKLSEAHRFEI</sequence>
<feature type="region of interest" description="Disordered" evidence="5">
    <location>
        <begin position="1"/>
        <end position="53"/>
    </location>
</feature>
<dbReference type="CDD" id="cd00167">
    <property type="entry name" value="SANT"/>
    <property type="match status" value="6"/>
</dbReference>
<feature type="domain" description="HTH myb-type" evidence="7">
    <location>
        <begin position="143"/>
        <end position="197"/>
    </location>
</feature>